<feature type="domain" description="CusB-like beta-barrel" evidence="2">
    <location>
        <begin position="216"/>
        <end position="282"/>
    </location>
</feature>
<proteinExistence type="inferred from homology"/>
<dbReference type="Gene3D" id="2.40.420.20">
    <property type="match status" value="1"/>
</dbReference>
<accession>A0ABQ0CDJ8</accession>
<keyword evidence="4" id="KW-1185">Reference proteome</keyword>
<dbReference type="PANTHER" id="PTHR30469:SF15">
    <property type="entry name" value="HLYD FAMILY OF SECRETION PROTEINS"/>
    <property type="match status" value="1"/>
</dbReference>
<dbReference type="Gene3D" id="1.10.287.470">
    <property type="entry name" value="Helix hairpin bin"/>
    <property type="match status" value="1"/>
</dbReference>
<comment type="similarity">
    <text evidence="1">Belongs to the membrane fusion protein (MFP) (TC 8.A.1) family.</text>
</comment>
<dbReference type="NCBIfam" id="TIGR01730">
    <property type="entry name" value="RND_mfp"/>
    <property type="match status" value="1"/>
</dbReference>
<evidence type="ECO:0000313" key="3">
    <source>
        <dbReference type="EMBL" id="GAB0058974.1"/>
    </source>
</evidence>
<dbReference type="PANTHER" id="PTHR30469">
    <property type="entry name" value="MULTIDRUG RESISTANCE PROTEIN MDTA"/>
    <property type="match status" value="1"/>
</dbReference>
<dbReference type="Proteomes" id="UP001628193">
    <property type="component" value="Unassembled WGS sequence"/>
</dbReference>
<dbReference type="RefSeq" id="WP_420906690.1">
    <property type="nucleotide sequence ID" value="NZ_BAAFGK010000005.1"/>
</dbReference>
<organism evidence="3 4">
    <name type="scientific">Candidatus Magnetaquiglobus chichijimensis</name>
    <dbReference type="NCBI Taxonomy" id="3141448"/>
    <lineage>
        <taxon>Bacteria</taxon>
        <taxon>Pseudomonadati</taxon>
        <taxon>Pseudomonadota</taxon>
        <taxon>Magnetococcia</taxon>
        <taxon>Magnetococcales</taxon>
        <taxon>Candidatus Magnetaquicoccaceae</taxon>
        <taxon>Candidatus Magnetaquiglobus</taxon>
    </lineage>
</organism>
<reference evidence="3 4" key="1">
    <citation type="submission" date="2024-09" db="EMBL/GenBank/DDBJ databases">
        <title>Draft genome sequence of Candidatus Magnetaquicoccaceae bacterium FCR-1.</title>
        <authorList>
            <person name="Shimoshige H."/>
            <person name="Shimamura S."/>
            <person name="Taoka A."/>
            <person name="Kobayashi H."/>
            <person name="Maekawa T."/>
        </authorList>
    </citation>
    <scope>NUCLEOTIDE SEQUENCE [LARGE SCALE GENOMIC DNA]</scope>
    <source>
        <strain evidence="3 4">FCR-1</strain>
    </source>
</reference>
<dbReference type="EMBL" id="BAAFGK010000005">
    <property type="protein sequence ID" value="GAB0058974.1"/>
    <property type="molecule type" value="Genomic_DNA"/>
</dbReference>
<dbReference type="InterPro" id="IPR058792">
    <property type="entry name" value="Beta-barrel_RND_2"/>
</dbReference>
<comment type="caution">
    <text evidence="3">The sequence shown here is derived from an EMBL/GenBank/DDBJ whole genome shotgun (WGS) entry which is preliminary data.</text>
</comment>
<evidence type="ECO:0000259" key="2">
    <source>
        <dbReference type="Pfam" id="PF25954"/>
    </source>
</evidence>
<dbReference type="SUPFAM" id="SSF111369">
    <property type="entry name" value="HlyD-like secretion proteins"/>
    <property type="match status" value="1"/>
</dbReference>
<gene>
    <name evidence="3" type="primary">mdtA_4</name>
    <name evidence="3" type="ORF">SIID45300_03334</name>
</gene>
<protein>
    <submittedName>
        <fullName evidence="3">Multidrug resistance protein MdtA</fullName>
    </submittedName>
</protein>
<evidence type="ECO:0000256" key="1">
    <source>
        <dbReference type="ARBA" id="ARBA00009477"/>
    </source>
</evidence>
<name>A0ABQ0CDJ8_9PROT</name>
<evidence type="ECO:0000313" key="4">
    <source>
        <dbReference type="Proteomes" id="UP001628193"/>
    </source>
</evidence>
<dbReference type="Gene3D" id="2.40.50.100">
    <property type="match status" value="1"/>
</dbReference>
<sequence>MKRQLALLGLVVAGWLMAGPIGDLHAEKGAANGEERAALTVTLTQARQVVWPQTLLVSGAVHAWQEAVVSAEIGGLAIVWLPVDVGTPVKRGQELARLSDESVKAALAQQKAMVARAKAALALARSNANRVKSVDGIGAYSEQQITQHLIAEESAEAELAAAKAALEHEEIRLRQTRILAADDGVISARNATLGAVVQPGVELFRLVRQGRLEWRAEVTDSQIGRIQAGQQARLELPGQAPVEARARQVAPTLNPESRKGLVYFDLPEDTPFKPGMFAQGEIQLGEQPAVVLPQSTLVFHDGFTYLFELPENTDRVSRRKVTTGRRMENQVEILSGLGDNARIIAHGGAFLKDGDRVKVSGDKP</sequence>
<dbReference type="Gene3D" id="2.40.30.170">
    <property type="match status" value="1"/>
</dbReference>
<dbReference type="Pfam" id="PF25954">
    <property type="entry name" value="Beta-barrel_RND_2"/>
    <property type="match status" value="1"/>
</dbReference>
<dbReference type="InterPro" id="IPR006143">
    <property type="entry name" value="RND_pump_MFP"/>
</dbReference>